<comment type="subcellular location">
    <subcellularLocation>
        <location evidence="1">Membrane</location>
    </subcellularLocation>
</comment>
<comment type="caution">
    <text evidence="7">The sequence shown here is derived from an EMBL/GenBank/DDBJ whole genome shotgun (WGS) entry which is preliminary data.</text>
</comment>
<dbReference type="CDD" id="cd06530">
    <property type="entry name" value="S26_SPase_I"/>
    <property type="match status" value="1"/>
</dbReference>
<proteinExistence type="predicted"/>
<feature type="transmembrane region" description="Helical" evidence="6">
    <location>
        <begin position="7"/>
        <end position="28"/>
    </location>
</feature>
<evidence type="ECO:0000256" key="2">
    <source>
        <dbReference type="ARBA" id="ARBA00022692"/>
    </source>
</evidence>
<keyword evidence="4 6" id="KW-0472">Membrane</keyword>
<gene>
    <name evidence="7" type="ORF">OPHB3_1186</name>
</gene>
<evidence type="ECO:0000256" key="4">
    <source>
        <dbReference type="ARBA" id="ARBA00023136"/>
    </source>
</evidence>
<dbReference type="InterPro" id="IPR036286">
    <property type="entry name" value="LexA/Signal_pep-like_sf"/>
</dbReference>
<dbReference type="GO" id="GO:0016020">
    <property type="term" value="C:membrane"/>
    <property type="evidence" value="ECO:0007669"/>
    <property type="project" value="UniProtKB-SubCell"/>
</dbReference>
<dbReference type="EMBL" id="BBXV01000013">
    <property type="protein sequence ID" value="GAQ17261.1"/>
    <property type="molecule type" value="Genomic_DNA"/>
</dbReference>
<evidence type="ECO:0000256" key="3">
    <source>
        <dbReference type="ARBA" id="ARBA00022989"/>
    </source>
</evidence>
<evidence type="ECO:0000256" key="6">
    <source>
        <dbReference type="SAM" id="Phobius"/>
    </source>
</evidence>
<dbReference type="PANTHER" id="PTHR10806:SF6">
    <property type="entry name" value="SIGNAL PEPTIDASE COMPLEX CATALYTIC SUBUNIT SEC11"/>
    <property type="match status" value="1"/>
</dbReference>
<dbReference type="Proteomes" id="UP000052946">
    <property type="component" value="Unassembled WGS sequence"/>
</dbReference>
<reference evidence="8" key="1">
    <citation type="submission" date="2015-07" db="EMBL/GenBank/DDBJ databases">
        <title>Draft Genome Sequence of Oceanobacillus picturae Heshi-B3 that Was Isolated from Fermented Rice Bran with Aging Salted Mackerel, Which Was Named Heshiko as Traditional Fermented Seafood in Japan.</title>
        <authorList>
            <person name="Akuzawa S."/>
            <person name="Nakagawa J."/>
            <person name="Kanekatsu T."/>
            <person name="Kanesaki Y."/>
            <person name="Suzuki T."/>
        </authorList>
    </citation>
    <scope>NUCLEOTIDE SEQUENCE [LARGE SCALE GENOMIC DNA]</scope>
    <source>
        <strain evidence="8">Heshi-B3</strain>
    </source>
</reference>
<evidence type="ECO:0000313" key="7">
    <source>
        <dbReference type="EMBL" id="GAQ17261.1"/>
    </source>
</evidence>
<evidence type="ECO:0000256" key="5">
    <source>
        <dbReference type="NCBIfam" id="TIGR02228"/>
    </source>
</evidence>
<evidence type="ECO:0000256" key="1">
    <source>
        <dbReference type="ARBA" id="ARBA00004370"/>
    </source>
</evidence>
<sequence>MKKVLKGLGNIGIVFLVVFILLLGYSLIQTVKQPGSNPNLLGYQLMNVLSDSMDPIFHAGDMVVLSDEVDSVKVGEIITFKQEGGTLVTHRIISEQMTEQGTVYETKGDANNVADEGFVKREDIYGAYSFHIPMAGSVAMFLKSPSGWVVLGAIPLLYVTIIWMRKLYVQRREQNPT</sequence>
<dbReference type="InterPro" id="IPR001733">
    <property type="entry name" value="Peptidase_S26B"/>
</dbReference>
<keyword evidence="2 6" id="KW-0812">Transmembrane</keyword>
<dbReference type="GO" id="GO:0006465">
    <property type="term" value="P:signal peptide processing"/>
    <property type="evidence" value="ECO:0007669"/>
    <property type="project" value="UniProtKB-UniRule"/>
</dbReference>
<organism evidence="7 8">
    <name type="scientific">Oceanobacillus picturae</name>
    <dbReference type="NCBI Taxonomy" id="171693"/>
    <lineage>
        <taxon>Bacteria</taxon>
        <taxon>Bacillati</taxon>
        <taxon>Bacillota</taxon>
        <taxon>Bacilli</taxon>
        <taxon>Bacillales</taxon>
        <taxon>Bacillaceae</taxon>
        <taxon>Oceanobacillus</taxon>
    </lineage>
</organism>
<reference evidence="7 8" key="2">
    <citation type="journal article" date="2016" name="Genome Announc.">
        <title>Draft Genome Sequence of Oceanobacillus picturae Heshi-B3, Isolated from Fermented Rice Bran in a Traditional Japanese Seafood Dish.</title>
        <authorList>
            <person name="Akuzawa S."/>
            <person name="Nagaoka J."/>
            <person name="Kanekatsu M."/>
            <person name="Kanesaki Y."/>
            <person name="Suzuki T."/>
        </authorList>
    </citation>
    <scope>NUCLEOTIDE SEQUENCE [LARGE SCALE GENOMIC DNA]</scope>
    <source>
        <strain evidence="7 8">Heshi-B3</strain>
    </source>
</reference>
<dbReference type="GO" id="GO:0004252">
    <property type="term" value="F:serine-type endopeptidase activity"/>
    <property type="evidence" value="ECO:0007669"/>
    <property type="project" value="UniProtKB-UniRule"/>
</dbReference>
<evidence type="ECO:0000313" key="8">
    <source>
        <dbReference type="Proteomes" id="UP000052946"/>
    </source>
</evidence>
<dbReference type="AlphaFoldDB" id="A0A0U9HYT3"/>
<dbReference type="GO" id="GO:0009003">
    <property type="term" value="F:signal peptidase activity"/>
    <property type="evidence" value="ECO:0007669"/>
    <property type="project" value="UniProtKB-EC"/>
</dbReference>
<accession>A0A0U9HYT3</accession>
<name>A0A0U9HYT3_9BACI</name>
<dbReference type="PRINTS" id="PR00728">
    <property type="entry name" value="SIGNALPTASE"/>
</dbReference>
<dbReference type="InterPro" id="IPR019533">
    <property type="entry name" value="Peptidase_S26"/>
</dbReference>
<protein>
    <recommendedName>
        <fullName evidence="5">Signal peptidase I</fullName>
        <ecNumber evidence="5">3.4.21.89</ecNumber>
    </recommendedName>
</protein>
<dbReference type="EC" id="3.4.21.89" evidence="5"/>
<dbReference type="SUPFAM" id="SSF51306">
    <property type="entry name" value="LexA/Signal peptidase"/>
    <property type="match status" value="1"/>
</dbReference>
<dbReference type="NCBIfam" id="TIGR02228">
    <property type="entry name" value="sigpep_I_arch"/>
    <property type="match status" value="1"/>
</dbReference>
<dbReference type="PANTHER" id="PTHR10806">
    <property type="entry name" value="SIGNAL PEPTIDASE COMPLEX CATALYTIC SUBUNIT SEC11"/>
    <property type="match status" value="1"/>
</dbReference>
<keyword evidence="3 6" id="KW-1133">Transmembrane helix</keyword>
<feature type="transmembrane region" description="Helical" evidence="6">
    <location>
        <begin position="146"/>
        <end position="164"/>
    </location>
</feature>